<organism evidence="1 2">
    <name type="scientific">Hyalangium rubrum</name>
    <dbReference type="NCBI Taxonomy" id="3103134"/>
    <lineage>
        <taxon>Bacteria</taxon>
        <taxon>Pseudomonadati</taxon>
        <taxon>Myxococcota</taxon>
        <taxon>Myxococcia</taxon>
        <taxon>Myxococcales</taxon>
        <taxon>Cystobacterineae</taxon>
        <taxon>Archangiaceae</taxon>
        <taxon>Hyalangium</taxon>
    </lineage>
</organism>
<proteinExistence type="predicted"/>
<dbReference type="EMBL" id="JAXIVS010000025">
    <property type="protein sequence ID" value="MDY7232923.1"/>
    <property type="molecule type" value="Genomic_DNA"/>
</dbReference>
<keyword evidence="2" id="KW-1185">Reference proteome</keyword>
<comment type="caution">
    <text evidence="1">The sequence shown here is derived from an EMBL/GenBank/DDBJ whole genome shotgun (WGS) entry which is preliminary data.</text>
</comment>
<evidence type="ECO:0000313" key="1">
    <source>
        <dbReference type="EMBL" id="MDY7232923.1"/>
    </source>
</evidence>
<accession>A0ABU5HHI7</accession>
<name>A0ABU5HHI7_9BACT</name>
<gene>
    <name evidence="1" type="ORF">SYV04_41440</name>
</gene>
<dbReference type="Proteomes" id="UP001291309">
    <property type="component" value="Unassembled WGS sequence"/>
</dbReference>
<evidence type="ECO:0000313" key="2">
    <source>
        <dbReference type="Proteomes" id="UP001291309"/>
    </source>
</evidence>
<dbReference type="PROSITE" id="PS51257">
    <property type="entry name" value="PROKAR_LIPOPROTEIN"/>
    <property type="match status" value="1"/>
</dbReference>
<reference evidence="1 2" key="1">
    <citation type="submission" date="2023-12" db="EMBL/GenBank/DDBJ databases">
        <title>the genome sequence of Hyalangium sp. s54d21.</title>
        <authorList>
            <person name="Zhang X."/>
        </authorList>
    </citation>
    <scope>NUCLEOTIDE SEQUENCE [LARGE SCALE GENOMIC DNA]</scope>
    <source>
        <strain evidence="2">s54d21</strain>
    </source>
</reference>
<sequence length="467" mass="51151">MSRSSLRAVLVSFFGLVGCGGEDFLLPQNEQPAESAAESVGVLSLQQKITDALGQISRHKQICTENPSSSICQSRPFLYNPNDFNMAPNAGEAILIVDEFPKLPLRAIRYKNRIKEYLRAQAGGDIGAVLFSWNVPPALSNTLKSFAEPDLIPAESLRPLSAPLYESFGYLNLDNFGHGSIVFSLLIEANPRQPIVVLDRPTLHGIAPTEFCDATGASHEALLDKSEHAASELVRIMNEHNVRFVNLSFGETFETIRGKWQSACTGSLPSDEILREKLAAYAPIVEALTGTPGVFAAQAAINASNPQDFPYDFPSQDYPNRMLAGYFTSLDSGLNEQGQGNSGSLVGWPQRQNVDIYLNSGVLPQRPFPYNETPLLQVDGFGVDIYPVSATTTSWITPLALSRFIHVRNATFGTNEMSDLLISAIRTNMVPKVCGQPAATCVFQDPLLHGQIEAVRLNYRSREFQEP</sequence>
<protein>
    <recommendedName>
        <fullName evidence="3">Lipoprotein</fullName>
    </recommendedName>
</protein>
<evidence type="ECO:0008006" key="3">
    <source>
        <dbReference type="Google" id="ProtNLM"/>
    </source>
</evidence>
<dbReference type="RefSeq" id="WP_321551637.1">
    <property type="nucleotide sequence ID" value="NZ_JAXIVS010000025.1"/>
</dbReference>